<keyword evidence="3" id="KW-1185">Reference proteome</keyword>
<accession>A0AAV0M1W8</accession>
<dbReference type="GO" id="GO:0043248">
    <property type="term" value="P:proteasome assembly"/>
    <property type="evidence" value="ECO:0007669"/>
    <property type="project" value="InterPro"/>
</dbReference>
<dbReference type="Gene3D" id="1.25.10.10">
    <property type="entry name" value="Leucine-rich Repeat Variant"/>
    <property type="match status" value="1"/>
</dbReference>
<dbReference type="Pfam" id="PF10508">
    <property type="entry name" value="Proteasom_PSMB"/>
    <property type="match status" value="1"/>
</dbReference>
<feature type="non-terminal residue" evidence="2">
    <location>
        <position position="1"/>
    </location>
</feature>
<dbReference type="AlphaFoldDB" id="A0AAV0M1W8"/>
<evidence type="ECO:0000313" key="3">
    <source>
        <dbReference type="Proteomes" id="UP001154282"/>
    </source>
</evidence>
<feature type="region of interest" description="Disordered" evidence="1">
    <location>
        <begin position="1"/>
        <end position="20"/>
    </location>
</feature>
<dbReference type="InterPro" id="IPR019538">
    <property type="entry name" value="PSMD5"/>
</dbReference>
<evidence type="ECO:0008006" key="4">
    <source>
        <dbReference type="Google" id="ProtNLM"/>
    </source>
</evidence>
<dbReference type="GO" id="GO:0005829">
    <property type="term" value="C:cytosol"/>
    <property type="evidence" value="ECO:0007669"/>
    <property type="project" value="TreeGrafter"/>
</dbReference>
<dbReference type="PANTHER" id="PTHR13554">
    <property type="entry name" value="26S PROTEASOME NON-ATPASE REGULATORY SUBUNIT 5-RELATED"/>
    <property type="match status" value="1"/>
</dbReference>
<protein>
    <recommendedName>
        <fullName evidence="4">ARM repeat superfamily protein</fullName>
    </recommendedName>
</protein>
<feature type="compositionally biased region" description="Basic and acidic residues" evidence="1">
    <location>
        <begin position="1"/>
        <end position="11"/>
    </location>
</feature>
<reference evidence="2" key="1">
    <citation type="submission" date="2022-08" db="EMBL/GenBank/DDBJ databases">
        <authorList>
            <person name="Gutierrez-Valencia J."/>
        </authorList>
    </citation>
    <scope>NUCLEOTIDE SEQUENCE</scope>
</reference>
<dbReference type="EMBL" id="CAMGYJ010000006">
    <property type="protein sequence ID" value="CAI0439919.1"/>
    <property type="molecule type" value="Genomic_DNA"/>
</dbReference>
<proteinExistence type="predicted"/>
<comment type="caution">
    <text evidence="2">The sequence shown here is derived from an EMBL/GenBank/DDBJ whole genome shotgun (WGS) entry which is preliminary data.</text>
</comment>
<organism evidence="2 3">
    <name type="scientific">Linum tenue</name>
    <dbReference type="NCBI Taxonomy" id="586396"/>
    <lineage>
        <taxon>Eukaryota</taxon>
        <taxon>Viridiplantae</taxon>
        <taxon>Streptophyta</taxon>
        <taxon>Embryophyta</taxon>
        <taxon>Tracheophyta</taxon>
        <taxon>Spermatophyta</taxon>
        <taxon>Magnoliopsida</taxon>
        <taxon>eudicotyledons</taxon>
        <taxon>Gunneridae</taxon>
        <taxon>Pentapetalae</taxon>
        <taxon>rosids</taxon>
        <taxon>fabids</taxon>
        <taxon>Malpighiales</taxon>
        <taxon>Linaceae</taxon>
        <taxon>Linum</taxon>
    </lineage>
</organism>
<dbReference type="SUPFAM" id="SSF48371">
    <property type="entry name" value="ARM repeat"/>
    <property type="match status" value="1"/>
</dbReference>
<dbReference type="Proteomes" id="UP001154282">
    <property type="component" value="Unassembled WGS sequence"/>
</dbReference>
<dbReference type="PANTHER" id="PTHR13554:SF10">
    <property type="entry name" value="26S PROTEASOME NON-ATPASE REGULATORY SUBUNIT 5"/>
    <property type="match status" value="1"/>
</dbReference>
<sequence>PDKTTAFDSRGRRTTQSFPKGISRFPHQSSCFQRSTEATTYYSLLPAMDPDPAQLLQCATDFAQYPGTQTDAAARELLHRFPLPVILSVLQSRTDSPPGLEDALVACLERLFSTRYGASFIPQYMPFLQMALSADAEKIRRLGCKTVAYLLEKSCEEGIASPEQLIIDHGIYPLLLDCLINGVRVNCITSWRWCNFVIFAKTLQEIIFPSNNGEATHLRNLLVRCSSLGRVRVLSLIVKLFAVSPSVASAVYSSNLLGLLEAEINNSSDMLVTLSVLELFYELAEVEHGTELLSRTTLIQLLTRMISDVTMDTILRSRAMMISGRVLSADDAFKFCDESESGVKSLILAIEGRLLAETLDANECESALEALGQIGSSVPGATLILTLSPPPARHVIDAAFNRQVHGKQLAGLHSFANISGETRPENNRILSAVAEDNLKRLMYEIASRSSKLTPSGLLLSVLQQDSEVRLAAYRVITGLVARPWCLMEVCSKQDVINKVTDPSTESTKGGMEAKYKCCKAIYEAFSVRFSSNPAFSGIAAKLQEAVDRGPYLTRKNRESQPAVMTADRL</sequence>
<gene>
    <name evidence="2" type="ORF">LITE_LOCUS26323</name>
</gene>
<evidence type="ECO:0000256" key="1">
    <source>
        <dbReference type="SAM" id="MobiDB-lite"/>
    </source>
</evidence>
<name>A0AAV0M1W8_9ROSI</name>
<evidence type="ECO:0000313" key="2">
    <source>
        <dbReference type="EMBL" id="CAI0439919.1"/>
    </source>
</evidence>
<dbReference type="InterPro" id="IPR016024">
    <property type="entry name" value="ARM-type_fold"/>
</dbReference>
<dbReference type="InterPro" id="IPR011989">
    <property type="entry name" value="ARM-like"/>
</dbReference>